<feature type="domain" description="Serine aminopeptidase S33" evidence="1">
    <location>
        <begin position="54"/>
        <end position="271"/>
    </location>
</feature>
<dbReference type="EMBL" id="CAAHFG010000004">
    <property type="protein sequence ID" value="VGO17472.1"/>
    <property type="molecule type" value="Genomic_DNA"/>
</dbReference>
<accession>A0A6C2UBC5</accession>
<dbReference type="AlphaFoldDB" id="A0A6C2UBC5"/>
<organism evidence="2 3">
    <name type="scientific">Pontiella desulfatans</name>
    <dbReference type="NCBI Taxonomy" id="2750659"/>
    <lineage>
        <taxon>Bacteria</taxon>
        <taxon>Pseudomonadati</taxon>
        <taxon>Kiritimatiellota</taxon>
        <taxon>Kiritimatiellia</taxon>
        <taxon>Kiritimatiellales</taxon>
        <taxon>Pontiellaceae</taxon>
        <taxon>Pontiella</taxon>
    </lineage>
</organism>
<dbReference type="SUPFAM" id="SSF53474">
    <property type="entry name" value="alpha/beta-Hydrolases"/>
    <property type="match status" value="1"/>
</dbReference>
<evidence type="ECO:0000313" key="2">
    <source>
        <dbReference type="EMBL" id="VGO17472.1"/>
    </source>
</evidence>
<dbReference type="InterPro" id="IPR029058">
    <property type="entry name" value="AB_hydrolase_fold"/>
</dbReference>
<keyword evidence="3" id="KW-1185">Reference proteome</keyword>
<proteinExistence type="predicted"/>
<name>A0A6C2UBC5_PONDE</name>
<protein>
    <submittedName>
        <fullName evidence="2">Thermostable monoacylglycerol lipase</fullName>
    </submittedName>
</protein>
<evidence type="ECO:0000313" key="3">
    <source>
        <dbReference type="Proteomes" id="UP000366872"/>
    </source>
</evidence>
<dbReference type="RefSeq" id="WP_136082939.1">
    <property type="nucleotide sequence ID" value="NZ_CAAHFG010000004.1"/>
</dbReference>
<dbReference type="Proteomes" id="UP000366872">
    <property type="component" value="Unassembled WGS sequence"/>
</dbReference>
<evidence type="ECO:0000259" key="1">
    <source>
        <dbReference type="Pfam" id="PF12146"/>
    </source>
</evidence>
<sequence>MQLRFLVAGLILFLAGCRSSQPARPGATERVLAHIAAASSGEQYKPCTRPGGSAAALLVHGVPGTPYKMKSISDALHAKGWTVKTVLLPGCGSDSENMYKRTTTDWQNEVRNAHAELAAEHDQVLVVALSMGCAVSCSSLNPQDLDGFVLIVPYQWIESTLDRMVWWLFGPLMPETWAPFKNKDFSDPEFLKDLGKVFPPETVADESLHDDLREFKVSMKMVAELRAMVRSAYGKQWNTAHPPTLIIQGDADEKSIPKRSRRLAKRMQATYVEVPGGHDLTTPDCPSLPKVIDAIGAFADGLQAD</sequence>
<dbReference type="Gene3D" id="3.40.50.1820">
    <property type="entry name" value="alpha/beta hydrolase"/>
    <property type="match status" value="1"/>
</dbReference>
<dbReference type="InterPro" id="IPR022742">
    <property type="entry name" value="Hydrolase_4"/>
</dbReference>
<dbReference type="Pfam" id="PF12146">
    <property type="entry name" value="Hydrolase_4"/>
    <property type="match status" value="1"/>
</dbReference>
<dbReference type="PROSITE" id="PS51257">
    <property type="entry name" value="PROKAR_LIPOPROTEIN"/>
    <property type="match status" value="1"/>
</dbReference>
<gene>
    <name evidence="2" type="ORF">PDESU_06068</name>
</gene>
<reference evidence="2 3" key="1">
    <citation type="submission" date="2019-04" db="EMBL/GenBank/DDBJ databases">
        <authorList>
            <person name="Van Vliet M D."/>
        </authorList>
    </citation>
    <scope>NUCLEOTIDE SEQUENCE [LARGE SCALE GENOMIC DNA]</scope>
    <source>
        <strain evidence="2 3">F1</strain>
    </source>
</reference>